<evidence type="ECO:0000259" key="1">
    <source>
        <dbReference type="PROSITE" id="PS50887"/>
    </source>
</evidence>
<name>M7NIP6_9BACL</name>
<sequence length="181" mass="20515">MAYQALQGPCGQKLIMLEKELQRLRELVYMDALTGLLNYRAFKEEMQKRLDTGKAFGLLYLDLDRFKQVNDQFGHLAGDRLLREVASVLEIAAGLDAQVYRLGGDEFALIADTGQDIETVHERILLGFEQEDKLKIGDLRIGVSIGSAKFPEDGRTYEELLGLADCCMYADKHRRKADHFV</sequence>
<dbReference type="GO" id="GO:0043709">
    <property type="term" value="P:cell adhesion involved in single-species biofilm formation"/>
    <property type="evidence" value="ECO:0007669"/>
    <property type="project" value="TreeGrafter"/>
</dbReference>
<dbReference type="STRING" id="1235279.C772_01157"/>
<dbReference type="SUPFAM" id="SSF55073">
    <property type="entry name" value="Nucleotide cyclase"/>
    <property type="match status" value="1"/>
</dbReference>
<gene>
    <name evidence="2" type="primary">dosC_1</name>
    <name evidence="2" type="ORF">C772_01157</name>
</gene>
<dbReference type="GO" id="GO:1902201">
    <property type="term" value="P:negative regulation of bacterial-type flagellum-dependent cell motility"/>
    <property type="evidence" value="ECO:0007669"/>
    <property type="project" value="TreeGrafter"/>
</dbReference>
<dbReference type="GO" id="GO:0005886">
    <property type="term" value="C:plasma membrane"/>
    <property type="evidence" value="ECO:0007669"/>
    <property type="project" value="TreeGrafter"/>
</dbReference>
<evidence type="ECO:0000313" key="2">
    <source>
        <dbReference type="EMBL" id="EMR07021.1"/>
    </source>
</evidence>
<keyword evidence="2" id="KW-0548">Nucleotidyltransferase</keyword>
<dbReference type="InterPro" id="IPR043128">
    <property type="entry name" value="Rev_trsase/Diguanyl_cyclase"/>
</dbReference>
<dbReference type="Gene3D" id="3.30.70.270">
    <property type="match status" value="1"/>
</dbReference>
<dbReference type="InterPro" id="IPR050469">
    <property type="entry name" value="Diguanylate_Cyclase"/>
</dbReference>
<keyword evidence="2" id="KW-0808">Transferase</keyword>
<dbReference type="EC" id="2.7.7.65" evidence="2"/>
<evidence type="ECO:0000313" key="3">
    <source>
        <dbReference type="Proteomes" id="UP000011919"/>
    </source>
</evidence>
<dbReference type="Pfam" id="PF00990">
    <property type="entry name" value="GGDEF"/>
    <property type="match status" value="1"/>
</dbReference>
<keyword evidence="3" id="KW-1185">Reference proteome</keyword>
<dbReference type="NCBIfam" id="TIGR00254">
    <property type="entry name" value="GGDEF"/>
    <property type="match status" value="1"/>
</dbReference>
<accession>M7NIP6</accession>
<protein>
    <submittedName>
        <fullName evidence="2">Diguanylate cyclase DosC</fullName>
        <ecNumber evidence="2">2.7.7.65</ecNumber>
    </submittedName>
</protein>
<dbReference type="InterPro" id="IPR029787">
    <property type="entry name" value="Nucleotide_cyclase"/>
</dbReference>
<dbReference type="CDD" id="cd01949">
    <property type="entry name" value="GGDEF"/>
    <property type="match status" value="1"/>
</dbReference>
<comment type="caution">
    <text evidence="2">The sequence shown here is derived from an EMBL/GenBank/DDBJ whole genome shotgun (WGS) entry which is preliminary data.</text>
</comment>
<dbReference type="InterPro" id="IPR000160">
    <property type="entry name" value="GGDEF_dom"/>
</dbReference>
<dbReference type="Proteomes" id="UP000011919">
    <property type="component" value="Unassembled WGS sequence"/>
</dbReference>
<reference evidence="2 3" key="1">
    <citation type="journal article" date="2013" name="Genome Announc.">
        <title>Draft Genome Sequence of Bhargavaea cecembensis Strain DSE10T, Isolated from a Deep-Sea Sediment Sample Collected at a Depth of 5,904 m from the Chagos-Laccadive Ridge System in the Indian Ocean.</title>
        <authorList>
            <person name="Shivaji S."/>
            <person name="Ara S."/>
            <person name="Begum Z."/>
            <person name="Ruth M."/>
            <person name="Singh A."/>
            <person name="Kumar Pinnaka A."/>
        </authorList>
    </citation>
    <scope>NUCLEOTIDE SEQUENCE [LARGE SCALE GENOMIC DNA]</scope>
    <source>
        <strain evidence="2 3">DSE10</strain>
    </source>
</reference>
<dbReference type="AlphaFoldDB" id="M7NIP6"/>
<dbReference type="PANTHER" id="PTHR45138:SF6">
    <property type="entry name" value="DIGUANYLATE CYCLASE DGCN"/>
    <property type="match status" value="1"/>
</dbReference>
<dbReference type="eggNOG" id="COG5001">
    <property type="taxonomic scope" value="Bacteria"/>
</dbReference>
<dbReference type="SMART" id="SM00267">
    <property type="entry name" value="GGDEF"/>
    <property type="match status" value="1"/>
</dbReference>
<proteinExistence type="predicted"/>
<dbReference type="PROSITE" id="PS50887">
    <property type="entry name" value="GGDEF"/>
    <property type="match status" value="1"/>
</dbReference>
<organism evidence="2 3">
    <name type="scientific">Bhargavaea cecembensis DSE10</name>
    <dbReference type="NCBI Taxonomy" id="1235279"/>
    <lineage>
        <taxon>Bacteria</taxon>
        <taxon>Bacillati</taxon>
        <taxon>Bacillota</taxon>
        <taxon>Bacilli</taxon>
        <taxon>Bacillales</taxon>
        <taxon>Caryophanaceae</taxon>
        <taxon>Bhargavaea</taxon>
    </lineage>
</organism>
<feature type="domain" description="GGDEF" evidence="1">
    <location>
        <begin position="54"/>
        <end position="181"/>
    </location>
</feature>
<dbReference type="GO" id="GO:0052621">
    <property type="term" value="F:diguanylate cyclase activity"/>
    <property type="evidence" value="ECO:0007669"/>
    <property type="project" value="UniProtKB-EC"/>
</dbReference>
<dbReference type="EMBL" id="AOFT01000004">
    <property type="protein sequence ID" value="EMR07021.1"/>
    <property type="molecule type" value="Genomic_DNA"/>
</dbReference>
<dbReference type="PANTHER" id="PTHR45138">
    <property type="entry name" value="REGULATORY COMPONENTS OF SENSORY TRANSDUCTION SYSTEM"/>
    <property type="match status" value="1"/>
</dbReference>